<dbReference type="Proteomes" id="UP000839577">
    <property type="component" value="Unassembled WGS sequence"/>
</dbReference>
<evidence type="ECO:0000313" key="8">
    <source>
        <dbReference type="EMBL" id="ECZ9360114.1"/>
    </source>
</evidence>
<dbReference type="Proteomes" id="UP000839681">
    <property type="component" value="Unassembled WGS sequence"/>
</dbReference>
<evidence type="ECO:0000313" key="28">
    <source>
        <dbReference type="Proteomes" id="UP000268418"/>
    </source>
</evidence>
<reference evidence="25 30" key="4">
    <citation type="submission" date="2018-03" db="EMBL/GenBank/DDBJ databases">
        <title>Non-Typhoidal Salmonella genome sequencing and assembly.</title>
        <authorList>
            <person name="Matchawe C."/>
        </authorList>
    </citation>
    <scope>NUCLEOTIDE SEQUENCE [LARGE SCALE GENOMIC DNA]</scope>
    <source>
        <strain evidence="25 30">20dea</strain>
    </source>
</reference>
<dbReference type="Proteomes" id="UP000885269">
    <property type="component" value="Unassembled WGS sequence"/>
</dbReference>
<dbReference type="RefSeq" id="WP_001142974.1">
    <property type="nucleotide sequence ID" value="NZ_CATNUL010000001.1"/>
</dbReference>
<dbReference type="Proteomes" id="UP000839657">
    <property type="component" value="Unassembled WGS sequence"/>
</dbReference>
<reference evidence="16" key="8">
    <citation type="submission" date="2019-10" db="EMBL/GenBank/DDBJ databases">
        <authorList>
            <consortium name="PulseNet: The National Subtyping Network for Foodborne Disease Surveillance"/>
            <person name="Tarr C.L."/>
            <person name="Trees E."/>
            <person name="Katz L.S."/>
            <person name="Carleton-Romer H.A."/>
            <person name="Stroika S."/>
            <person name="Kucerova Z."/>
            <person name="Roache K.F."/>
            <person name="Sabol A.L."/>
            <person name="Besser J."/>
            <person name="Gerner-Smidt P."/>
        </authorList>
    </citation>
    <scope>NUCLEOTIDE SEQUENCE [LARGE SCALE GENOMIC DNA]</scope>
    <source>
        <strain evidence="11">PNUSAS004231</strain>
        <strain evidence="10">PNUSAS004368</strain>
        <strain evidence="16">PNUSAS013738</strain>
    </source>
</reference>
<evidence type="ECO:0000313" key="17">
    <source>
        <dbReference type="EMBL" id="HAA1097301.1"/>
    </source>
</evidence>
<keyword evidence="1" id="KW-0472">Membrane</keyword>
<dbReference type="Proteomes" id="UP000839627">
    <property type="component" value="Unassembled WGS sequence"/>
</dbReference>
<dbReference type="Proteomes" id="UP000839913">
    <property type="component" value="Unassembled WGS sequence"/>
</dbReference>
<keyword evidence="1" id="KW-1133">Transmembrane helix</keyword>
<dbReference type="Proteomes" id="UP000260687">
    <property type="component" value="Unassembled WGS sequence"/>
</dbReference>
<dbReference type="Proteomes" id="UP000885292">
    <property type="component" value="Unassembled WGS sequence"/>
</dbReference>
<evidence type="ECO:0000313" key="12">
    <source>
        <dbReference type="EMBL" id="EDF2958038.1"/>
    </source>
</evidence>
<evidence type="ECO:0000313" key="30">
    <source>
        <dbReference type="Proteomes" id="UP000297537"/>
    </source>
</evidence>
<dbReference type="EMBL" id="AAIUPJ010000017">
    <property type="protein sequence ID" value="ECI2606447.1"/>
    <property type="molecule type" value="Genomic_DNA"/>
</dbReference>
<evidence type="ECO:0000313" key="19">
    <source>
        <dbReference type="EMBL" id="MIQ21969.1"/>
    </source>
</evidence>
<dbReference type="EMBL" id="AAHQHJ010000024">
    <property type="protein sequence ID" value="EBZ1785126.1"/>
    <property type="molecule type" value="Genomic_DNA"/>
</dbReference>
<reference evidence="5" key="6">
    <citation type="submission" date="2019-02" db="EMBL/GenBank/DDBJ databases">
        <authorList>
            <person name="Ashton P.M."/>
            <person name="Dallman T."/>
            <person name="Nair S."/>
            <person name="De Pinna E."/>
            <person name="Peters T."/>
            <person name="Grant K."/>
        </authorList>
    </citation>
    <scope>NUCLEOTIDE SEQUENCE [LARGE SCALE GENOMIC DNA]</scope>
    <source>
        <strain evidence="8">101434</strain>
        <strain evidence="9">103641</strain>
        <strain evidence="22">149315</strain>
        <strain evidence="12">189235</strain>
        <strain evidence="15">364196</strain>
        <strain evidence="19">38306</strain>
        <strain evidence="2">484130</strain>
        <strain evidence="3">565068</strain>
        <strain evidence="7">56960</strain>
        <strain evidence="23">572516</strain>
        <strain evidence="4">612542</strain>
        <strain evidence="5">684742</strain>
    </source>
</reference>
<evidence type="ECO:0000313" key="25">
    <source>
        <dbReference type="EMBL" id="TGC96246.1"/>
    </source>
</evidence>
<dbReference type="EMBL" id="RTCG01000025">
    <property type="protein sequence ID" value="MJE23540.1"/>
    <property type="molecule type" value="Genomic_DNA"/>
</dbReference>
<dbReference type="Proteomes" id="UP000839685">
    <property type="component" value="Unassembled WGS sequence"/>
</dbReference>
<dbReference type="Proteomes" id="UP000839583">
    <property type="component" value="Unassembled WGS sequence"/>
</dbReference>
<dbReference type="EMBL" id="PYKJ01000219">
    <property type="protein sequence ID" value="TGC96246.1"/>
    <property type="molecule type" value="Genomic_DNA"/>
</dbReference>
<dbReference type="EMBL" id="AAHLVR010000015">
    <property type="protein sequence ID" value="EBX6309978.1"/>
    <property type="molecule type" value="Genomic_DNA"/>
</dbReference>
<reference evidence="18 26" key="1">
    <citation type="submission" date="2015-08" db="EMBL/GenBank/DDBJ databases">
        <title>Draft genome sequence of a Salmonella Enteritidis strain from day-old chicks.</title>
        <authorList>
            <person name="Clemente L."/>
            <person name="Jones-Dias D."/>
            <person name="Egas C."/>
            <person name="Fookes M."/>
            <person name="Thomson N.R."/>
            <person name="Manageiro V."/>
            <person name="Canica M."/>
        </authorList>
    </citation>
    <scope>NUCLEOTIDE SEQUENCE [LARGE SCALE GENOMIC DNA]</scope>
    <source>
        <strain evidence="18 26">LV60</strain>
    </source>
</reference>
<evidence type="ECO:0000313" key="6">
    <source>
        <dbReference type="EMBL" id="ECI2606447.1"/>
    </source>
</evidence>
<dbReference type="EMBL" id="AAMIKG010000014">
    <property type="protein sequence ID" value="EDH6706753.1"/>
    <property type="molecule type" value="Genomic_DNA"/>
</dbReference>
<dbReference type="EMBL" id="LIHI01000010">
    <property type="protein sequence ID" value="KOX81926.1"/>
    <property type="molecule type" value="Genomic_DNA"/>
</dbReference>
<evidence type="ECO:0000313" key="23">
    <source>
        <dbReference type="EMBL" id="MKZ74122.1"/>
    </source>
</evidence>
<evidence type="ECO:0000313" key="2">
    <source>
        <dbReference type="EMBL" id="EBU8209618.1"/>
    </source>
</evidence>
<dbReference type="EMBL" id="AAMAIN010000018">
    <property type="protein sequence ID" value="EDF2958038.1"/>
    <property type="molecule type" value="Genomic_DNA"/>
</dbReference>
<dbReference type="Proteomes" id="UP000839910">
    <property type="component" value="Unassembled WGS sequence"/>
</dbReference>
<organism evidence="18 26">
    <name type="scientific">Salmonella enteritidis</name>
    <dbReference type="NCBI Taxonomy" id="149539"/>
    <lineage>
        <taxon>Bacteria</taxon>
        <taxon>Pseudomonadati</taxon>
        <taxon>Pseudomonadota</taxon>
        <taxon>Gammaproteobacteria</taxon>
        <taxon>Enterobacterales</taxon>
        <taxon>Enterobacteriaceae</taxon>
        <taxon>Salmonella</taxon>
    </lineage>
</organism>
<dbReference type="AlphaFoldDB" id="A0A1R2LW98"/>
<dbReference type="Proteomes" id="UP000839651">
    <property type="component" value="Unassembled WGS sequence"/>
</dbReference>
<dbReference type="Proteomes" id="UP000839564">
    <property type="component" value="Unassembled WGS sequence"/>
</dbReference>
<evidence type="ECO:0000313" key="27">
    <source>
        <dbReference type="Proteomes" id="UP000260687"/>
    </source>
</evidence>
<dbReference type="EMBL" id="RUPV01000018">
    <property type="protein sequence ID" value="MKZ74122.1"/>
    <property type="molecule type" value="Genomic_DNA"/>
</dbReference>
<dbReference type="EMBL" id="AALLBU010000021">
    <property type="protein sequence ID" value="EDA7385221.1"/>
    <property type="molecule type" value="Genomic_DNA"/>
</dbReference>
<evidence type="ECO:0000313" key="18">
    <source>
        <dbReference type="EMBL" id="KOX81926.1"/>
    </source>
</evidence>
<dbReference type="EMBL" id="AAMBFU010000007">
    <property type="protein sequence ID" value="EDF5686027.1"/>
    <property type="molecule type" value="Genomic_DNA"/>
</dbReference>
<evidence type="ECO:0000313" key="14">
    <source>
        <dbReference type="EMBL" id="EDG7640837.1"/>
    </source>
</evidence>
<dbReference type="EMBL" id="RSSB01000002">
    <property type="protein sequence ID" value="MIR94092.1"/>
    <property type="molecule type" value="Genomic_DNA"/>
</dbReference>
<reference evidence="24 27" key="2">
    <citation type="submission" date="2017-08" db="EMBL/GenBank/DDBJ databases">
        <title>Produce relevant pathogen strain collection.</title>
        <authorList>
            <person name="Harrand S."/>
        </authorList>
    </citation>
    <scope>NUCLEOTIDE SEQUENCE [LARGE SCALE GENOMIC DNA]</scope>
    <source>
        <strain evidence="24 27">BAA 1045</strain>
    </source>
</reference>
<evidence type="ECO:0000313" key="3">
    <source>
        <dbReference type="EMBL" id="EBX6309978.1"/>
    </source>
</evidence>
<proteinExistence type="predicted"/>
<evidence type="ECO:0000313" key="7">
    <source>
        <dbReference type="EMBL" id="ECY4068443.1"/>
    </source>
</evidence>
<dbReference type="Proteomes" id="UP000885271">
    <property type="component" value="Unassembled WGS sequence"/>
</dbReference>
<accession>A0A3E1XDZ2</accession>
<feature type="transmembrane region" description="Helical" evidence="1">
    <location>
        <begin position="20"/>
        <end position="41"/>
    </location>
</feature>
<dbReference type="EMBL" id="RSSM01000002">
    <property type="protein sequence ID" value="MIS08129.1"/>
    <property type="molecule type" value="Genomic_DNA"/>
</dbReference>
<evidence type="ECO:0000313" key="16">
    <source>
        <dbReference type="EMBL" id="EDI2531554.1"/>
    </source>
</evidence>
<dbReference type="EMBL" id="DAAAMC010000005">
    <property type="protein sequence ID" value="HAA1097301.1"/>
    <property type="molecule type" value="Genomic_DNA"/>
</dbReference>
<dbReference type="EMBL" id="AALSAF010000002">
    <property type="protein sequence ID" value="EDC7688156.1"/>
    <property type="molecule type" value="Genomic_DNA"/>
</dbReference>
<dbReference type="EMBL" id="AAMKIN010000002">
    <property type="protein sequence ID" value="EDI2531554.1"/>
    <property type="molecule type" value="Genomic_DNA"/>
</dbReference>
<protein>
    <submittedName>
        <fullName evidence="18">Uncharacterized protein</fullName>
    </submittedName>
</protein>
<sequence>MPTPESLWKILASPISTKTAVRYGFLSVAIVLSIRFILPILKDIAPLTEQDLPGYSYAAHFALTILFSLIAETLTFELVAWMYLKLEKFIERRKLRKELARKQEIESKEIKRIQEKFIENFILAWPLIAPRYKYFVYELRRGHKGYSDTNSAINYLRQQGWIHPITELPYSHCLYRLDELIFEALNRIESAATATDS</sequence>
<comment type="caution">
    <text evidence="18">The sequence shown here is derived from an EMBL/GenBank/DDBJ whole genome shotgun (WGS) entry which is preliminary data.</text>
</comment>
<evidence type="ECO:0000313" key="21">
    <source>
        <dbReference type="EMBL" id="MIS08129.1"/>
    </source>
</evidence>
<dbReference type="Proteomes" id="UP000839635">
    <property type="component" value="Unassembled WGS sequence"/>
</dbReference>
<accession>A0A1R2LW98</accession>
<dbReference type="EMBL" id="RSQT01000022">
    <property type="protein sequence ID" value="MIQ21969.1"/>
    <property type="molecule type" value="Genomic_DNA"/>
</dbReference>
<evidence type="ECO:0000313" key="26">
    <source>
        <dbReference type="Proteomes" id="UP000037735"/>
    </source>
</evidence>
<dbReference type="Proteomes" id="UP000278953">
    <property type="component" value="Unassembled WGS sequence"/>
</dbReference>
<name>A0A1R2LW98_SALEN</name>
<dbReference type="EMBL" id="AALDBB010000022">
    <property type="protein sequence ID" value="ECY4068443.1"/>
    <property type="molecule type" value="Genomic_DNA"/>
</dbReference>
<dbReference type="Proteomes" id="UP000839702">
    <property type="component" value="Unassembled WGS sequence"/>
</dbReference>
<dbReference type="Proteomes" id="UP000297537">
    <property type="component" value="Unassembled WGS sequence"/>
</dbReference>
<evidence type="ECO:0000313" key="9">
    <source>
        <dbReference type="EMBL" id="EDA7385221.1"/>
    </source>
</evidence>
<reference evidence="13 29" key="5">
    <citation type="submission" date="2018-07" db="EMBL/GenBank/DDBJ databases">
        <authorList>
            <consortium name="GenomeTrakr network: Whole genome sequencing for foodborne pathogen traceback"/>
        </authorList>
    </citation>
    <scope>NUCLEOTIDE SEQUENCE [LARGE SCALE GENOMIC DNA]</scope>
    <source>
        <strain evidence="21 28">15MN00229</strain>
        <strain evidence="20 29">ARIM-SE2047-05</strain>
        <strain evidence="6">CFSAN061129</strain>
        <strain evidence="14">FSIS1700529</strain>
        <strain evidence="13">FSIS1709923</strain>
    </source>
</reference>
<evidence type="ECO:0000313" key="29">
    <source>
        <dbReference type="Proteomes" id="UP000278953"/>
    </source>
</evidence>
<dbReference type="EMBL" id="AAHDJF010000022">
    <property type="protein sequence ID" value="EBU8209618.1"/>
    <property type="molecule type" value="Genomic_DNA"/>
</dbReference>
<dbReference type="Proteomes" id="UP000268418">
    <property type="component" value="Unassembled WGS sequence"/>
</dbReference>
<dbReference type="EMBL" id="AALRZM010000007">
    <property type="protein sequence ID" value="EDC7598232.1"/>
    <property type="molecule type" value="Genomic_DNA"/>
</dbReference>
<reference evidence="17" key="3">
    <citation type="journal article" date="2018" name="Genome Biol.">
        <title>SKESA: strategic k-mer extension for scrupulous assemblies.</title>
        <authorList>
            <person name="Souvorov A."/>
            <person name="Agarwala R."/>
            <person name="Lipman D.J."/>
        </authorList>
    </citation>
    <scope>NUCLEOTIDE SEQUENCE</scope>
    <source>
        <strain evidence="17">CAL-FD-2018-MI-1381-0006</strain>
    </source>
</reference>
<keyword evidence="1" id="KW-0812">Transmembrane</keyword>
<dbReference type="EMBL" id="AALIIV010000021">
    <property type="protein sequence ID" value="ECZ9360114.1"/>
    <property type="molecule type" value="Genomic_DNA"/>
</dbReference>
<evidence type="ECO:0000313" key="22">
    <source>
        <dbReference type="EMBL" id="MJE23540.1"/>
    </source>
</evidence>
<dbReference type="EMBL" id="AAHYCB010000016">
    <property type="protein sequence ID" value="ECB5913805.1"/>
    <property type="molecule type" value="Genomic_DNA"/>
</dbReference>
<dbReference type="KEGG" id="senl:IY59_13835"/>
<dbReference type="Proteomes" id="UP000839912">
    <property type="component" value="Unassembled WGS sequence"/>
</dbReference>
<evidence type="ECO:0000313" key="20">
    <source>
        <dbReference type="EMBL" id="MIR94092.1"/>
    </source>
</evidence>
<gene>
    <name evidence="9" type="ORF">A3U78_16480</name>
    <name evidence="8" type="ORF">A3V28_18580</name>
    <name evidence="18" type="ORF">ABA47_4157</name>
    <name evidence="21" type="ORF">ACT96_11810</name>
    <name evidence="20" type="ORF">AGN17_10675</name>
    <name evidence="7" type="ORF">AU775_16005</name>
    <name evidence="13" type="ORF">B0F61_14890</name>
    <name evidence="14" type="ORF">B9756_16045</name>
    <name evidence="11" type="ORF">BJO06_09215</name>
    <name evidence="10" type="ORF">BJO39_07895</name>
    <name evidence="12" type="ORF">BZ881_16770</name>
    <name evidence="25" type="ORF">C9F08_09945</name>
    <name evidence="15" type="ORF">CB498_17345</name>
    <name evidence="16" type="ORF">CBQ45_11265</name>
    <name evidence="6" type="ORF">CBS77_20870</name>
    <name evidence="24" type="ORF">CRE05_13705</name>
    <name evidence="23" type="ORF">D4E56_17835</name>
    <name evidence="4" type="ORF">D8S08_14360</name>
    <name evidence="22" type="ORF">DLM07_13760</name>
    <name evidence="2" type="ORF">DLQ89_11880</name>
    <name evidence="3" type="ORF">DS187_19090</name>
    <name evidence="5" type="ORF">EZX35_18805</name>
    <name evidence="17" type="ORF">GDN42_03650</name>
    <name evidence="19" type="ORF">ZQ07_15550</name>
</gene>
<evidence type="ECO:0000256" key="1">
    <source>
        <dbReference type="SAM" id="Phobius"/>
    </source>
</evidence>
<dbReference type="EMBL" id="AAMFGN010000007">
    <property type="protein sequence ID" value="EDG7640837.1"/>
    <property type="molecule type" value="Genomic_DNA"/>
</dbReference>
<evidence type="ECO:0000313" key="10">
    <source>
        <dbReference type="EMBL" id="EDC7598232.1"/>
    </source>
</evidence>
<feature type="transmembrane region" description="Helical" evidence="1">
    <location>
        <begin position="61"/>
        <end position="84"/>
    </location>
</feature>
<dbReference type="Proteomes" id="UP000037735">
    <property type="component" value="Unassembled WGS sequence"/>
</dbReference>
<evidence type="ECO:0000313" key="11">
    <source>
        <dbReference type="EMBL" id="EDC7688156.1"/>
    </source>
</evidence>
<evidence type="ECO:0000313" key="13">
    <source>
        <dbReference type="EMBL" id="EDF5686027.1"/>
    </source>
</evidence>
<dbReference type="EMBL" id="PDBK01000015">
    <property type="protein sequence ID" value="RFR81771.1"/>
    <property type="molecule type" value="Genomic_DNA"/>
</dbReference>
<evidence type="ECO:0000313" key="4">
    <source>
        <dbReference type="EMBL" id="EBZ1785126.1"/>
    </source>
</evidence>
<evidence type="ECO:0000313" key="15">
    <source>
        <dbReference type="EMBL" id="EDH6706753.1"/>
    </source>
</evidence>
<evidence type="ECO:0000313" key="24">
    <source>
        <dbReference type="EMBL" id="RFR81771.1"/>
    </source>
</evidence>
<dbReference type="Proteomes" id="UP000839574">
    <property type="component" value="Unassembled WGS sequence"/>
</dbReference>
<dbReference type="Proteomes" id="UP000839643">
    <property type="component" value="Unassembled WGS sequence"/>
</dbReference>
<reference evidence="17" key="7">
    <citation type="submission" date="2019-10" db="EMBL/GenBank/DDBJ databases">
        <authorList>
            <consortium name="NCBI Pathogen Detection Project"/>
        </authorList>
    </citation>
    <scope>NUCLEOTIDE SEQUENCE</scope>
    <source>
        <strain evidence="17">CAL-FD-2018-MI-1381-0006</strain>
    </source>
</reference>
<evidence type="ECO:0000313" key="5">
    <source>
        <dbReference type="EMBL" id="ECB5913805.1"/>
    </source>
</evidence>